<dbReference type="PANTHER" id="PTHR33823">
    <property type="entry name" value="RNA POLYMERASE-BINDING TRANSCRIPTION FACTOR DKSA-RELATED"/>
    <property type="match status" value="1"/>
</dbReference>
<dbReference type="Pfam" id="PF01258">
    <property type="entry name" value="zf-dskA_traR"/>
    <property type="match status" value="1"/>
</dbReference>
<comment type="caution">
    <text evidence="6">The sequence shown here is derived from an EMBL/GenBank/DDBJ whole genome shotgun (WGS) entry which is preliminary data.</text>
</comment>
<dbReference type="EMBL" id="JBGONM010000016">
    <property type="protein sequence ID" value="MEZ8081156.1"/>
    <property type="molecule type" value="Genomic_DNA"/>
</dbReference>
<keyword evidence="1" id="KW-0479">Metal-binding</keyword>
<evidence type="ECO:0000313" key="6">
    <source>
        <dbReference type="EMBL" id="MEZ8081156.1"/>
    </source>
</evidence>
<keyword evidence="7" id="KW-1185">Reference proteome</keyword>
<dbReference type="PROSITE" id="PS51128">
    <property type="entry name" value="ZF_DKSA_2"/>
    <property type="match status" value="1"/>
</dbReference>
<dbReference type="InterPro" id="IPR020458">
    <property type="entry name" value="Znf_DskA_TraR_CS"/>
</dbReference>
<evidence type="ECO:0000256" key="2">
    <source>
        <dbReference type="ARBA" id="ARBA00022771"/>
    </source>
</evidence>
<feature type="domain" description="Zinc finger DksA/TraR C4-type" evidence="5">
    <location>
        <begin position="77"/>
        <end position="110"/>
    </location>
</feature>
<evidence type="ECO:0000313" key="7">
    <source>
        <dbReference type="Proteomes" id="UP001569154"/>
    </source>
</evidence>
<name>A0ABV4L0A9_9GAMM</name>
<organism evidence="6 7">
    <name type="scientific">Enterovibrio norvegicus</name>
    <dbReference type="NCBI Taxonomy" id="188144"/>
    <lineage>
        <taxon>Bacteria</taxon>
        <taxon>Pseudomonadati</taxon>
        <taxon>Pseudomonadota</taxon>
        <taxon>Gammaproteobacteria</taxon>
        <taxon>Vibrionales</taxon>
        <taxon>Vibrionaceae</taxon>
        <taxon>Enterovibrio</taxon>
    </lineage>
</organism>
<dbReference type="PANTHER" id="PTHR33823:SF4">
    <property type="entry name" value="GENERAL STRESS PROTEIN 16O"/>
    <property type="match status" value="1"/>
</dbReference>
<evidence type="ECO:0000256" key="4">
    <source>
        <dbReference type="PROSITE-ProRule" id="PRU00510"/>
    </source>
</evidence>
<proteinExistence type="predicted"/>
<keyword evidence="3" id="KW-0862">Zinc</keyword>
<dbReference type="InterPro" id="IPR000962">
    <property type="entry name" value="Znf_DskA_TraR"/>
</dbReference>
<evidence type="ECO:0000256" key="3">
    <source>
        <dbReference type="ARBA" id="ARBA00022833"/>
    </source>
</evidence>
<evidence type="ECO:0000259" key="5">
    <source>
        <dbReference type="Pfam" id="PF01258"/>
    </source>
</evidence>
<dbReference type="PROSITE" id="PS01102">
    <property type="entry name" value="ZF_DKSA_1"/>
    <property type="match status" value="1"/>
</dbReference>
<feature type="zinc finger region" description="dksA C4-type" evidence="4">
    <location>
        <begin position="80"/>
        <end position="104"/>
    </location>
</feature>
<keyword evidence="2" id="KW-0863">Zinc-finger</keyword>
<dbReference type="Gene3D" id="1.20.120.910">
    <property type="entry name" value="DksA, coiled-coil domain"/>
    <property type="match status" value="1"/>
</dbReference>
<dbReference type="SUPFAM" id="SSF57716">
    <property type="entry name" value="Glucocorticoid receptor-like (DNA-binding domain)"/>
    <property type="match status" value="1"/>
</dbReference>
<reference evidence="6 7" key="1">
    <citation type="submission" date="2024-06" db="EMBL/GenBank/DDBJ databases">
        <authorList>
            <person name="Steensen K."/>
            <person name="Seneca J."/>
            <person name="Bartlau N."/>
            <person name="Yu A.X."/>
            <person name="Polz M.F."/>
        </authorList>
    </citation>
    <scope>NUCLEOTIDE SEQUENCE [LARGE SCALE GENOMIC DNA]</scope>
    <source>
        <strain evidence="6 7">1F260</strain>
    </source>
</reference>
<evidence type="ECO:0000256" key="1">
    <source>
        <dbReference type="ARBA" id="ARBA00022723"/>
    </source>
</evidence>
<sequence length="110" mass="12348">MPNHKEALSILRQTLMDELVLLQSQTDPVELDQQSIGRVSRIDAIQQQELAKSNYRAAALQLKEVIAALSRIDEDEYGYCEECGEDIASARLAVKPEVRFCVSCQASHEQ</sequence>
<accession>A0ABV4L0A9</accession>
<protein>
    <submittedName>
        <fullName evidence="6">TraR/DksA family transcriptional regulator</fullName>
    </submittedName>
</protein>
<dbReference type="Proteomes" id="UP001569154">
    <property type="component" value="Unassembled WGS sequence"/>
</dbReference>
<gene>
    <name evidence="6" type="ORF">ACED35_08500</name>
</gene>
<dbReference type="RefSeq" id="WP_035015171.1">
    <property type="nucleotide sequence ID" value="NZ_AJYG02000063.1"/>
</dbReference>